<dbReference type="InterPro" id="IPR014729">
    <property type="entry name" value="Rossmann-like_a/b/a_fold"/>
</dbReference>
<dbReference type="Proteomes" id="UP000437736">
    <property type="component" value="Unassembled WGS sequence"/>
</dbReference>
<dbReference type="SMART" id="SM00893">
    <property type="entry name" value="ETF"/>
    <property type="match status" value="1"/>
</dbReference>
<comment type="function">
    <text evidence="2">The electron transfer flavoprotein serves as a specific electron acceptor for other dehydrogenases. It transfers the electrons to the main respiratory chain via ETF-ubiquinone oxidoreductase (ETF dehydrogenase).</text>
</comment>
<dbReference type="Pfam" id="PF01012">
    <property type="entry name" value="ETF"/>
    <property type="match status" value="1"/>
</dbReference>
<name>A0ABW9QQY8_9ACTN</name>
<sequence length="174" mass="18159">MRILVSIKRVPAVGGKIVLADGGTEVDTRFLGFTMSPHEECAVEEAVRLVAARGGEATVLTLGPPESEEQLRYALSLGVDRAVLLETAGQEVGARATAAAIAEAVGALEADDGPFDLLLFGNEAPDTGDFQVGIRVAEALARPCVTGVKALEVGDGDLVARRDRGRGMEVYRVG</sequence>
<dbReference type="Gene3D" id="3.40.50.620">
    <property type="entry name" value="HUPs"/>
    <property type="match status" value="1"/>
</dbReference>
<comment type="subunit">
    <text evidence="1">Heterodimer of an alpha and a beta subunit.</text>
</comment>
<evidence type="ECO:0000313" key="5">
    <source>
        <dbReference type="Proteomes" id="UP000437736"/>
    </source>
</evidence>
<feature type="domain" description="Electron transfer flavoprotein alpha/beta-subunit N-terminal" evidence="3">
    <location>
        <begin position="23"/>
        <end position="173"/>
    </location>
</feature>
<proteinExistence type="predicted"/>
<evidence type="ECO:0000256" key="1">
    <source>
        <dbReference type="ARBA" id="ARBA00011355"/>
    </source>
</evidence>
<comment type="caution">
    <text evidence="4">The sequence shown here is derived from an EMBL/GenBank/DDBJ whole genome shotgun (WGS) entry which is preliminary data.</text>
</comment>
<dbReference type="PANTHER" id="PTHR21294">
    <property type="entry name" value="ELECTRON TRANSFER FLAVOPROTEIN BETA-SUBUNIT"/>
    <property type="match status" value="1"/>
</dbReference>
<keyword evidence="5" id="KW-1185">Reference proteome</keyword>
<dbReference type="SUPFAM" id="SSF52402">
    <property type="entry name" value="Adenine nucleotide alpha hydrolases-like"/>
    <property type="match status" value="1"/>
</dbReference>
<accession>A0ABW9QQY8</accession>
<protein>
    <submittedName>
        <fullName evidence="4">Electron transfer flavoprotein beta subunit/FixA family protein</fullName>
    </submittedName>
</protein>
<feature type="non-terminal residue" evidence="4">
    <location>
        <position position="174"/>
    </location>
</feature>
<dbReference type="InterPro" id="IPR014730">
    <property type="entry name" value="ETF_a/b_N"/>
</dbReference>
<organism evidence="4 5">
    <name type="scientific">Acidiferrimicrobium australe</name>
    <dbReference type="NCBI Taxonomy" id="2664430"/>
    <lineage>
        <taxon>Bacteria</taxon>
        <taxon>Bacillati</taxon>
        <taxon>Actinomycetota</taxon>
        <taxon>Acidimicrobiia</taxon>
        <taxon>Acidimicrobiales</taxon>
        <taxon>Acidimicrobiaceae</taxon>
        <taxon>Acidiferrimicrobium</taxon>
    </lineage>
</organism>
<evidence type="ECO:0000259" key="3">
    <source>
        <dbReference type="SMART" id="SM00893"/>
    </source>
</evidence>
<gene>
    <name evidence="4" type="ORF">GHK86_04260</name>
</gene>
<evidence type="ECO:0000256" key="2">
    <source>
        <dbReference type="ARBA" id="ARBA00025649"/>
    </source>
</evidence>
<dbReference type="InterPro" id="IPR012255">
    <property type="entry name" value="ETF_b"/>
</dbReference>
<reference evidence="4 5" key="1">
    <citation type="submission" date="2019-11" db="EMBL/GenBank/DDBJ databases">
        <title>Acidiferrimicrobium australis gen. nov., sp. nov., an acidophilic and obligately heterotrophic, member of the Actinobacteria that catalyses dissimilatory oxido- reduction of iron isolated from metal-rich acidic water in Chile.</title>
        <authorList>
            <person name="Gonzalez D."/>
            <person name="Huber K."/>
            <person name="Hedrich S."/>
            <person name="Rojas-Villalobos C."/>
            <person name="Quatrini R."/>
            <person name="Dinamarca M.A."/>
            <person name="Schwarz A."/>
            <person name="Canales C."/>
            <person name="Nancucheo I."/>
        </authorList>
    </citation>
    <scope>NUCLEOTIDE SEQUENCE [LARGE SCALE GENOMIC DNA]</scope>
    <source>
        <strain evidence="4 5">USS-CCA1</strain>
    </source>
</reference>
<dbReference type="EMBL" id="WJHE01000178">
    <property type="protein sequence ID" value="MST31940.1"/>
    <property type="molecule type" value="Genomic_DNA"/>
</dbReference>
<evidence type="ECO:0000313" key="4">
    <source>
        <dbReference type="EMBL" id="MST31940.1"/>
    </source>
</evidence>